<dbReference type="InterPro" id="IPR017871">
    <property type="entry name" value="ABC_transporter-like_CS"/>
</dbReference>
<reference evidence="10 11" key="1">
    <citation type="journal article" date="2015" name="Nature">
        <title>rRNA introns, odd ribosomes, and small enigmatic genomes across a large radiation of phyla.</title>
        <authorList>
            <person name="Brown C.T."/>
            <person name="Hug L.A."/>
            <person name="Thomas B.C."/>
            <person name="Sharon I."/>
            <person name="Castelle C.J."/>
            <person name="Singh A."/>
            <person name="Wilkins M.J."/>
            <person name="Williams K.H."/>
            <person name="Banfield J.F."/>
        </authorList>
    </citation>
    <scope>NUCLEOTIDE SEQUENCE [LARGE SCALE GENOMIC DNA]</scope>
</reference>
<dbReference type="PANTHER" id="PTHR42781:SF4">
    <property type="entry name" value="SPERMIDINE_PUTRESCINE IMPORT ATP-BINDING PROTEIN POTA"/>
    <property type="match status" value="1"/>
</dbReference>
<keyword evidence="7" id="KW-0406">Ion transport</keyword>
<accession>A0A0G1WGJ4</accession>
<keyword evidence="2" id="KW-1003">Cell membrane</keyword>
<dbReference type="GO" id="GO:0016020">
    <property type="term" value="C:membrane"/>
    <property type="evidence" value="ECO:0007669"/>
    <property type="project" value="InterPro"/>
</dbReference>
<keyword evidence="4" id="KW-0547">Nucleotide-binding</keyword>
<dbReference type="Proteomes" id="UP000033882">
    <property type="component" value="Unassembled WGS sequence"/>
</dbReference>
<keyword evidence="6" id="KW-0408">Iron</keyword>
<evidence type="ECO:0000256" key="4">
    <source>
        <dbReference type="ARBA" id="ARBA00022741"/>
    </source>
</evidence>
<feature type="domain" description="ABC transporter" evidence="9">
    <location>
        <begin position="4"/>
        <end position="216"/>
    </location>
</feature>
<keyword evidence="8" id="KW-0472">Membrane</keyword>
<dbReference type="GO" id="GO:0005524">
    <property type="term" value="F:ATP binding"/>
    <property type="evidence" value="ECO:0007669"/>
    <property type="project" value="UniProtKB-KW"/>
</dbReference>
<evidence type="ECO:0000256" key="3">
    <source>
        <dbReference type="ARBA" id="ARBA00022496"/>
    </source>
</evidence>
<dbReference type="Pfam" id="PF00005">
    <property type="entry name" value="ABC_tran"/>
    <property type="match status" value="1"/>
</dbReference>
<keyword evidence="3" id="KW-0410">Iron transport</keyword>
<dbReference type="InterPro" id="IPR003439">
    <property type="entry name" value="ABC_transporter-like_ATP-bd"/>
</dbReference>
<evidence type="ECO:0000256" key="6">
    <source>
        <dbReference type="ARBA" id="ARBA00023004"/>
    </source>
</evidence>
<dbReference type="InterPro" id="IPR015853">
    <property type="entry name" value="ABC_transpr_FbpC"/>
</dbReference>
<protein>
    <submittedName>
        <fullName evidence="10">Polyamine ABC transporter, ATP-binding protein</fullName>
    </submittedName>
</protein>
<evidence type="ECO:0000313" key="10">
    <source>
        <dbReference type="EMBL" id="KKU89448.1"/>
    </source>
</evidence>
<evidence type="ECO:0000256" key="8">
    <source>
        <dbReference type="ARBA" id="ARBA00023136"/>
    </source>
</evidence>
<keyword evidence="5 10" id="KW-0067">ATP-binding</keyword>
<dbReference type="PANTHER" id="PTHR42781">
    <property type="entry name" value="SPERMIDINE/PUTRESCINE IMPORT ATP-BINDING PROTEIN POTA"/>
    <property type="match status" value="1"/>
</dbReference>
<dbReference type="PROSITE" id="PS00211">
    <property type="entry name" value="ABC_TRANSPORTER_1"/>
    <property type="match status" value="1"/>
</dbReference>
<dbReference type="InterPro" id="IPR027417">
    <property type="entry name" value="P-loop_NTPase"/>
</dbReference>
<evidence type="ECO:0000313" key="11">
    <source>
        <dbReference type="Proteomes" id="UP000033882"/>
    </source>
</evidence>
<comment type="caution">
    <text evidence="10">The sequence shown here is derived from an EMBL/GenBank/DDBJ whole genome shotgun (WGS) entry which is preliminary data.</text>
</comment>
<proteinExistence type="predicted"/>
<dbReference type="GO" id="GO:0015408">
    <property type="term" value="F:ABC-type ferric iron transporter activity"/>
    <property type="evidence" value="ECO:0007669"/>
    <property type="project" value="InterPro"/>
</dbReference>
<dbReference type="InterPro" id="IPR050093">
    <property type="entry name" value="ABC_SmlMolc_Importer"/>
</dbReference>
<dbReference type="Gene3D" id="3.40.50.300">
    <property type="entry name" value="P-loop containing nucleotide triphosphate hydrolases"/>
    <property type="match status" value="1"/>
</dbReference>
<organism evidence="10 11">
    <name type="scientific">Candidatus Wolfebacteria bacterium GW2011_GWA2_47_9b</name>
    <dbReference type="NCBI Taxonomy" id="1619005"/>
    <lineage>
        <taxon>Bacteria</taxon>
        <taxon>Candidatus Wolfeibacteriota</taxon>
    </lineage>
</organism>
<evidence type="ECO:0000256" key="5">
    <source>
        <dbReference type="ARBA" id="ARBA00022840"/>
    </source>
</evidence>
<name>A0A0G1WGJ4_9BACT</name>
<evidence type="ECO:0000259" key="9">
    <source>
        <dbReference type="PROSITE" id="PS50893"/>
    </source>
</evidence>
<dbReference type="SUPFAM" id="SSF52540">
    <property type="entry name" value="P-loop containing nucleoside triphosphate hydrolases"/>
    <property type="match status" value="1"/>
</dbReference>
<dbReference type="InterPro" id="IPR003593">
    <property type="entry name" value="AAA+_ATPase"/>
</dbReference>
<evidence type="ECO:0000256" key="1">
    <source>
        <dbReference type="ARBA" id="ARBA00022448"/>
    </source>
</evidence>
<dbReference type="PROSITE" id="PS50893">
    <property type="entry name" value="ABC_TRANSPORTER_2"/>
    <property type="match status" value="1"/>
</dbReference>
<evidence type="ECO:0000256" key="7">
    <source>
        <dbReference type="ARBA" id="ARBA00023065"/>
    </source>
</evidence>
<dbReference type="SMART" id="SM00382">
    <property type="entry name" value="AAA"/>
    <property type="match status" value="1"/>
</dbReference>
<sequence>MAFLEINNLTKSYGGHPVLKRLSLSIEEGEIVAIMGKSGVGKTTLLSCILGFEQADAGTIILDGSNIVEYSIEDRQLAYVPQDYGLFPHLSVHDNIAFGLMARKASLDVIDRRVHELLQVVDLPQSIAKRDVHTLSGGERQRVALARALAIKPQLFLFDEPLSAVDQETRRDVGNSLRDLIKRLGISAVVITHDPSDAGVLADTIYRLEEGIVRKI</sequence>
<dbReference type="GO" id="GO:0016887">
    <property type="term" value="F:ATP hydrolysis activity"/>
    <property type="evidence" value="ECO:0007669"/>
    <property type="project" value="InterPro"/>
</dbReference>
<dbReference type="AlphaFoldDB" id="A0A0G1WGJ4"/>
<gene>
    <name evidence="10" type="ORF">UY19_C0014G0048</name>
</gene>
<evidence type="ECO:0000256" key="2">
    <source>
        <dbReference type="ARBA" id="ARBA00022475"/>
    </source>
</evidence>
<dbReference type="CDD" id="cd03259">
    <property type="entry name" value="ABC_Carb_Solutes_like"/>
    <property type="match status" value="1"/>
</dbReference>
<dbReference type="PATRIC" id="fig|1619005.3.peg.787"/>
<dbReference type="EMBL" id="LCPB01000014">
    <property type="protein sequence ID" value="KKU89448.1"/>
    <property type="molecule type" value="Genomic_DNA"/>
</dbReference>
<keyword evidence="1" id="KW-0813">Transport</keyword>